<dbReference type="InterPro" id="IPR050807">
    <property type="entry name" value="TransReg_Diox_bact_type"/>
</dbReference>
<evidence type="ECO:0000259" key="2">
    <source>
        <dbReference type="PROSITE" id="PS50943"/>
    </source>
</evidence>
<dbReference type="GO" id="GO:0003700">
    <property type="term" value="F:DNA-binding transcription factor activity"/>
    <property type="evidence" value="ECO:0007669"/>
    <property type="project" value="TreeGrafter"/>
</dbReference>
<dbReference type="PROSITE" id="PS50943">
    <property type="entry name" value="HTH_CROC1"/>
    <property type="match status" value="1"/>
</dbReference>
<proteinExistence type="predicted"/>
<dbReference type="GO" id="GO:0005829">
    <property type="term" value="C:cytosol"/>
    <property type="evidence" value="ECO:0007669"/>
    <property type="project" value="TreeGrafter"/>
</dbReference>
<keyword evidence="4" id="KW-1185">Reference proteome</keyword>
<protein>
    <submittedName>
        <fullName evidence="3">Putative transcriptional regulator</fullName>
    </submittedName>
</protein>
<sequence>MDIGDFLKRRRRQAGLTQEELAKKSRMSQSQISQIERGISDNVTIWNLRSIAKALGCAVVDLLPESDKKPRH</sequence>
<dbReference type="Pfam" id="PF01381">
    <property type="entry name" value="HTH_3"/>
    <property type="match status" value="1"/>
</dbReference>
<dbReference type="RefSeq" id="WP_005375187.1">
    <property type="nucleotide sequence ID" value="NZ_CM001476.1"/>
</dbReference>
<name>H8GRI8_METAL</name>
<dbReference type="Gene3D" id="1.10.260.40">
    <property type="entry name" value="lambda repressor-like DNA-binding domains"/>
    <property type="match status" value="1"/>
</dbReference>
<dbReference type="SMART" id="SM00530">
    <property type="entry name" value="HTH_XRE"/>
    <property type="match status" value="1"/>
</dbReference>
<organism evidence="3 4">
    <name type="scientific">Methylomicrobium album BG8</name>
    <dbReference type="NCBI Taxonomy" id="686340"/>
    <lineage>
        <taxon>Bacteria</taxon>
        <taxon>Pseudomonadati</taxon>
        <taxon>Pseudomonadota</taxon>
        <taxon>Gammaproteobacteria</taxon>
        <taxon>Methylococcales</taxon>
        <taxon>Methylococcaceae</taxon>
        <taxon>Methylomicrobium</taxon>
    </lineage>
</organism>
<geneLocation type="plasmid" evidence="3 4">
    <name>pMETAL01</name>
</geneLocation>
<evidence type="ECO:0000256" key="1">
    <source>
        <dbReference type="ARBA" id="ARBA00023125"/>
    </source>
</evidence>
<dbReference type="eggNOG" id="COG1396">
    <property type="taxonomic scope" value="Bacteria"/>
</dbReference>
<evidence type="ECO:0000313" key="3">
    <source>
        <dbReference type="EMBL" id="EIC27830.1"/>
    </source>
</evidence>
<dbReference type="AlphaFoldDB" id="H8GRI8"/>
<dbReference type="PANTHER" id="PTHR46797">
    <property type="entry name" value="HTH-TYPE TRANSCRIPTIONAL REGULATOR"/>
    <property type="match status" value="1"/>
</dbReference>
<reference evidence="3 4" key="1">
    <citation type="journal article" date="2013" name="Genome Announc.">
        <title>Genome Sequence of the Obligate Gammaproteobacterial Methanotroph Methylomicrobium album Strain BG8.</title>
        <authorList>
            <person name="Kits K.D."/>
            <person name="Kalyuzhnaya M.G."/>
            <person name="Klotz M.G."/>
            <person name="Jetten M.S."/>
            <person name="Op den Camp H.J."/>
            <person name="Vuilleumier S."/>
            <person name="Bringel F."/>
            <person name="Dispirito A.A."/>
            <person name="Murrell J.C."/>
            <person name="Bruce D."/>
            <person name="Cheng J.F."/>
            <person name="Copeland A."/>
            <person name="Goodwin L."/>
            <person name="Hauser L."/>
            <person name="Lajus A."/>
            <person name="Land M.L."/>
            <person name="Lapidus A."/>
            <person name="Lucas S."/>
            <person name="Medigue C."/>
            <person name="Pitluck S."/>
            <person name="Woyke T."/>
            <person name="Zeytun A."/>
            <person name="Stein L.Y."/>
        </authorList>
    </citation>
    <scope>NUCLEOTIDE SEQUENCE [LARGE SCALE GENOMIC DNA]</scope>
    <source>
        <strain evidence="3 4">BG8</strain>
        <plasmid evidence="3">pMETAL01</plasmid>
    </source>
</reference>
<dbReference type="PANTHER" id="PTHR46797:SF1">
    <property type="entry name" value="METHYLPHOSPHONATE SYNTHASE"/>
    <property type="match status" value="1"/>
</dbReference>
<keyword evidence="1" id="KW-0238">DNA-binding</keyword>
<dbReference type="SUPFAM" id="SSF47413">
    <property type="entry name" value="lambda repressor-like DNA-binding domains"/>
    <property type="match status" value="1"/>
</dbReference>
<evidence type="ECO:0000313" key="4">
    <source>
        <dbReference type="Proteomes" id="UP000005090"/>
    </source>
</evidence>
<dbReference type="HOGENOM" id="CLU_066192_29_1_6"/>
<dbReference type="CDD" id="cd00093">
    <property type="entry name" value="HTH_XRE"/>
    <property type="match status" value="1"/>
</dbReference>
<accession>H8GRI8</accession>
<gene>
    <name evidence="3" type="ORF">Metal_3999</name>
</gene>
<dbReference type="Proteomes" id="UP000005090">
    <property type="component" value="Plasmid pMETAL01"/>
</dbReference>
<dbReference type="EMBL" id="CM001476">
    <property type="protein sequence ID" value="EIC27830.1"/>
    <property type="molecule type" value="Genomic_DNA"/>
</dbReference>
<dbReference type="InterPro" id="IPR010982">
    <property type="entry name" value="Lambda_DNA-bd_dom_sf"/>
</dbReference>
<dbReference type="InterPro" id="IPR001387">
    <property type="entry name" value="Cro/C1-type_HTH"/>
</dbReference>
<dbReference type="GO" id="GO:0003677">
    <property type="term" value="F:DNA binding"/>
    <property type="evidence" value="ECO:0007669"/>
    <property type="project" value="UniProtKB-KW"/>
</dbReference>
<keyword evidence="3" id="KW-0614">Plasmid</keyword>
<feature type="domain" description="HTH cro/C1-type" evidence="2">
    <location>
        <begin position="7"/>
        <end position="62"/>
    </location>
</feature>